<accession>A0AA36BHK9</accession>
<name>A0AA36BHK9_OCTVU</name>
<gene>
    <name evidence="1" type="ORF">OCTVUL_1B022949</name>
</gene>
<dbReference type="AlphaFoldDB" id="A0AA36BHK9"/>
<proteinExistence type="predicted"/>
<protein>
    <submittedName>
        <fullName evidence="1">Uncharacterized protein</fullName>
    </submittedName>
</protein>
<evidence type="ECO:0000313" key="2">
    <source>
        <dbReference type="Proteomes" id="UP001162480"/>
    </source>
</evidence>
<dbReference type="EMBL" id="OX597828">
    <property type="protein sequence ID" value="CAI9733766.1"/>
    <property type="molecule type" value="Genomic_DNA"/>
</dbReference>
<dbReference type="Proteomes" id="UP001162480">
    <property type="component" value="Chromosome 15"/>
</dbReference>
<keyword evidence="2" id="KW-1185">Reference proteome</keyword>
<sequence>MVFINMEYRNGCIYAKCPVSKHDVNRRILTLTLIPICISVVPSASPACHEVFSKVTHEVTATMILNKLDLFEIYKIRDQVRLLQFPTFSNAK</sequence>
<organism evidence="1 2">
    <name type="scientific">Octopus vulgaris</name>
    <name type="common">Common octopus</name>
    <dbReference type="NCBI Taxonomy" id="6645"/>
    <lineage>
        <taxon>Eukaryota</taxon>
        <taxon>Metazoa</taxon>
        <taxon>Spiralia</taxon>
        <taxon>Lophotrochozoa</taxon>
        <taxon>Mollusca</taxon>
        <taxon>Cephalopoda</taxon>
        <taxon>Coleoidea</taxon>
        <taxon>Octopodiformes</taxon>
        <taxon>Octopoda</taxon>
        <taxon>Incirrata</taxon>
        <taxon>Octopodidae</taxon>
        <taxon>Octopus</taxon>
    </lineage>
</organism>
<evidence type="ECO:0000313" key="1">
    <source>
        <dbReference type="EMBL" id="CAI9733766.1"/>
    </source>
</evidence>
<reference evidence="1" key="1">
    <citation type="submission" date="2023-08" db="EMBL/GenBank/DDBJ databases">
        <authorList>
            <person name="Alioto T."/>
            <person name="Alioto T."/>
            <person name="Gomez Garrido J."/>
        </authorList>
    </citation>
    <scope>NUCLEOTIDE SEQUENCE</scope>
</reference>